<dbReference type="InterPro" id="IPR036388">
    <property type="entry name" value="WH-like_DNA-bd_sf"/>
</dbReference>
<dbReference type="GO" id="GO:0006357">
    <property type="term" value="P:regulation of transcription by RNA polymerase II"/>
    <property type="evidence" value="ECO:0000318"/>
    <property type="project" value="GO_Central"/>
</dbReference>
<dbReference type="GO" id="GO:0030154">
    <property type="term" value="P:cell differentiation"/>
    <property type="evidence" value="ECO:0000318"/>
    <property type="project" value="GO_Central"/>
</dbReference>
<proteinExistence type="inferred from homology"/>
<dbReference type="Pfam" id="PF00178">
    <property type="entry name" value="Ets"/>
    <property type="match status" value="1"/>
</dbReference>
<evidence type="ECO:0000313" key="6">
    <source>
        <dbReference type="EnsemblMetazoa" id="XP_787258"/>
    </source>
</evidence>
<dbReference type="InParanoid" id="A0A7M7RH22"/>
<dbReference type="GO" id="GO:0000981">
    <property type="term" value="F:DNA-binding transcription factor activity, RNA polymerase II-specific"/>
    <property type="evidence" value="ECO:0000318"/>
    <property type="project" value="GO_Central"/>
</dbReference>
<keyword evidence="3" id="KW-0539">Nucleus</keyword>
<feature type="region of interest" description="Disordered" evidence="4">
    <location>
        <begin position="226"/>
        <end position="259"/>
    </location>
</feature>
<feature type="compositionally biased region" description="Low complexity" evidence="4">
    <location>
        <begin position="389"/>
        <end position="404"/>
    </location>
</feature>
<dbReference type="PANTHER" id="PTHR11849">
    <property type="entry name" value="ETS"/>
    <property type="match status" value="1"/>
</dbReference>
<dbReference type="SUPFAM" id="SSF46785">
    <property type="entry name" value="Winged helix' DNA-binding domain"/>
    <property type="match status" value="1"/>
</dbReference>
<dbReference type="Gene3D" id="1.10.10.10">
    <property type="entry name" value="Winged helix-like DNA-binding domain superfamily/Winged helix DNA-binding domain"/>
    <property type="match status" value="1"/>
</dbReference>
<reference evidence="6" key="2">
    <citation type="submission" date="2021-01" db="UniProtKB">
        <authorList>
            <consortium name="EnsemblMetazoa"/>
        </authorList>
    </citation>
    <scope>IDENTIFICATION</scope>
</reference>
<dbReference type="InterPro" id="IPR036390">
    <property type="entry name" value="WH_DNA-bd_sf"/>
</dbReference>
<dbReference type="OMA" id="SHPTEMD"/>
<dbReference type="RefSeq" id="XP_787258.2">
    <property type="nucleotide sequence ID" value="XM_782165.5"/>
</dbReference>
<reference evidence="7" key="1">
    <citation type="submission" date="2015-02" db="EMBL/GenBank/DDBJ databases">
        <title>Genome sequencing for Strongylocentrotus purpuratus.</title>
        <authorList>
            <person name="Murali S."/>
            <person name="Liu Y."/>
            <person name="Vee V."/>
            <person name="English A."/>
            <person name="Wang M."/>
            <person name="Skinner E."/>
            <person name="Han Y."/>
            <person name="Muzny D.M."/>
            <person name="Worley K.C."/>
            <person name="Gibbs R.A."/>
        </authorList>
    </citation>
    <scope>NUCLEOTIDE SEQUENCE</scope>
</reference>
<dbReference type="FunCoup" id="A0A7M7RH22">
    <property type="interactions" value="780"/>
</dbReference>
<dbReference type="OrthoDB" id="5961210at2759"/>
<dbReference type="PROSITE" id="PS00290">
    <property type="entry name" value="IG_MHC"/>
    <property type="match status" value="1"/>
</dbReference>
<sequence>MMMAQLADYCQEDSMLFSDMYHDHVSGMTGEFPTPKAFRVGSYSGSDCERKFQTFPTPPDSPVLAELTPPNTQSAKQQGSQPVNGFAHARYLLNEDCSVSSSSSPATQPAEMDLTMLMEDLLHGNMTDHFSHQLCDNQYHSNVGLGGNDGLHKSDFLDNLTQFSPNSPINLSTSMFTSSFSESLDDCTIPSPSPSPITVCDIDIFAGDLPNLDDLTLVSEFAQMESAHNPRSQRGAFGMGSSGEDSDIDSVVSGYSPPIDELQQSTYHTLSSSVMSHPPPLYHEHHHNIQQYHQYRHHAHHQSQTPYPQHHSFAAASAPNGRTHNYQCRVQHTTLKMLDTHADGVVTQEMSAQQGSCAGPIRKPFRARPRKQSVTSSDDGGSDEEHVVTTTTASSGSTGSSPNRNRGRGRREAMKGNHLWEFIRDLLKSESYCPKFIRWEDREAGVFRFVNSEAVANMWGRKKNNPQMTYEKLSRAMRYYYKREILERVDGRRLVYKFGKNAEGWKEAAGLQ</sequence>
<dbReference type="GeneID" id="582205"/>
<accession>A0A7M7RH22</accession>
<dbReference type="EnsemblMetazoa" id="XM_782165">
    <property type="protein sequence ID" value="XP_787258"/>
    <property type="gene ID" value="LOC582205"/>
</dbReference>
<evidence type="ECO:0000256" key="4">
    <source>
        <dbReference type="SAM" id="MobiDB-lite"/>
    </source>
</evidence>
<evidence type="ECO:0000256" key="1">
    <source>
        <dbReference type="ARBA" id="ARBA00005562"/>
    </source>
</evidence>
<evidence type="ECO:0000256" key="3">
    <source>
        <dbReference type="RuleBase" id="RU004019"/>
    </source>
</evidence>
<keyword evidence="2 3" id="KW-0238">DNA-binding</keyword>
<dbReference type="Proteomes" id="UP000007110">
    <property type="component" value="Unassembled WGS sequence"/>
</dbReference>
<dbReference type="InterPro" id="IPR000418">
    <property type="entry name" value="Ets_dom"/>
</dbReference>
<comment type="similarity">
    <text evidence="1 3">Belongs to the ETS family.</text>
</comment>
<dbReference type="GO" id="GO:0005634">
    <property type="term" value="C:nucleus"/>
    <property type="evidence" value="ECO:0000318"/>
    <property type="project" value="GO_Central"/>
</dbReference>
<dbReference type="PRINTS" id="PR00454">
    <property type="entry name" value="ETSDOMAIN"/>
</dbReference>
<dbReference type="PROSITE" id="PS50061">
    <property type="entry name" value="ETS_DOMAIN_3"/>
    <property type="match status" value="1"/>
</dbReference>
<dbReference type="InterPro" id="IPR003006">
    <property type="entry name" value="Ig/MHC_CS"/>
</dbReference>
<feature type="region of interest" description="Disordered" evidence="4">
    <location>
        <begin position="349"/>
        <end position="412"/>
    </location>
</feature>
<keyword evidence="7" id="KW-1185">Reference proteome</keyword>
<feature type="region of interest" description="Disordered" evidence="4">
    <location>
        <begin position="293"/>
        <end position="320"/>
    </location>
</feature>
<name>A0A7M7RH22_STRPU</name>
<evidence type="ECO:0000313" key="7">
    <source>
        <dbReference type="Proteomes" id="UP000007110"/>
    </source>
</evidence>
<evidence type="ECO:0000256" key="2">
    <source>
        <dbReference type="ARBA" id="ARBA00023125"/>
    </source>
</evidence>
<organism evidence="6 7">
    <name type="scientific">Strongylocentrotus purpuratus</name>
    <name type="common">Purple sea urchin</name>
    <dbReference type="NCBI Taxonomy" id="7668"/>
    <lineage>
        <taxon>Eukaryota</taxon>
        <taxon>Metazoa</taxon>
        <taxon>Echinodermata</taxon>
        <taxon>Eleutherozoa</taxon>
        <taxon>Echinozoa</taxon>
        <taxon>Echinoidea</taxon>
        <taxon>Euechinoidea</taxon>
        <taxon>Echinacea</taxon>
        <taxon>Camarodonta</taxon>
        <taxon>Echinidea</taxon>
        <taxon>Strongylocentrotidae</taxon>
        <taxon>Strongylocentrotus</taxon>
    </lineage>
</organism>
<dbReference type="FunFam" id="1.10.10.10:FF:000244">
    <property type="entry name" value="ETS-related transcription factor Elf-5 isoform X1"/>
    <property type="match status" value="1"/>
</dbReference>
<dbReference type="GO" id="GO:0043565">
    <property type="term" value="F:sequence-specific DNA binding"/>
    <property type="evidence" value="ECO:0007669"/>
    <property type="project" value="InterPro"/>
</dbReference>
<comment type="subcellular location">
    <subcellularLocation>
        <location evidence="3">Nucleus</location>
    </subcellularLocation>
</comment>
<evidence type="ECO:0000259" key="5">
    <source>
        <dbReference type="PROSITE" id="PS50061"/>
    </source>
</evidence>
<dbReference type="AlphaFoldDB" id="A0A7M7RH22"/>
<protein>
    <recommendedName>
        <fullName evidence="5">ETS domain-containing protein</fullName>
    </recommendedName>
</protein>
<dbReference type="InterPro" id="IPR046328">
    <property type="entry name" value="ETS_fam"/>
</dbReference>
<feature type="domain" description="ETS" evidence="5">
    <location>
        <begin position="417"/>
        <end position="499"/>
    </location>
</feature>
<dbReference type="PANTHER" id="PTHR11849:SF190">
    <property type="entry name" value="ETS-DOMAIN PROTEIN"/>
    <property type="match status" value="1"/>
</dbReference>
<dbReference type="SMART" id="SM00413">
    <property type="entry name" value="ETS"/>
    <property type="match status" value="1"/>
</dbReference>